<dbReference type="PROSITE" id="PS00086">
    <property type="entry name" value="CYTOCHROME_P450"/>
    <property type="match status" value="1"/>
</dbReference>
<dbReference type="Pfam" id="PF00067">
    <property type="entry name" value="p450"/>
    <property type="match status" value="1"/>
</dbReference>
<feature type="transmembrane region" description="Helical" evidence="9">
    <location>
        <begin position="34"/>
        <end position="54"/>
    </location>
</feature>
<evidence type="ECO:0000256" key="1">
    <source>
        <dbReference type="ARBA" id="ARBA00001971"/>
    </source>
</evidence>
<keyword evidence="5 7" id="KW-0408">Iron</keyword>
<dbReference type="AlphaFoldDB" id="A0AA40DAI5"/>
<dbReference type="CDD" id="cd11060">
    <property type="entry name" value="CYP57A1-like"/>
    <property type="match status" value="1"/>
</dbReference>
<keyword evidence="3 7" id="KW-0349">Heme</keyword>
<organism evidence="10 11">
    <name type="scientific">Cercophora samala</name>
    <dbReference type="NCBI Taxonomy" id="330535"/>
    <lineage>
        <taxon>Eukaryota</taxon>
        <taxon>Fungi</taxon>
        <taxon>Dikarya</taxon>
        <taxon>Ascomycota</taxon>
        <taxon>Pezizomycotina</taxon>
        <taxon>Sordariomycetes</taxon>
        <taxon>Sordariomycetidae</taxon>
        <taxon>Sordariales</taxon>
        <taxon>Lasiosphaeriaceae</taxon>
        <taxon>Cercophora</taxon>
    </lineage>
</organism>
<evidence type="ECO:0000256" key="7">
    <source>
        <dbReference type="PIRSR" id="PIRSR602403-1"/>
    </source>
</evidence>
<evidence type="ECO:0000256" key="2">
    <source>
        <dbReference type="ARBA" id="ARBA00010617"/>
    </source>
</evidence>
<gene>
    <name evidence="10" type="ORF">QBC41DRAFT_253150</name>
</gene>
<dbReference type="GO" id="GO:0005506">
    <property type="term" value="F:iron ion binding"/>
    <property type="evidence" value="ECO:0007669"/>
    <property type="project" value="InterPro"/>
</dbReference>
<comment type="similarity">
    <text evidence="2 8">Belongs to the cytochrome P450 family.</text>
</comment>
<keyword evidence="8" id="KW-0560">Oxidoreductase</keyword>
<dbReference type="EMBL" id="JAULSY010000064">
    <property type="protein sequence ID" value="KAK0667912.1"/>
    <property type="molecule type" value="Genomic_DNA"/>
</dbReference>
<dbReference type="InterPro" id="IPR002403">
    <property type="entry name" value="Cyt_P450_E_grp-IV"/>
</dbReference>
<sequence>MPMPFKMVVHGLEDWRLVTLKTLDGFSIPMSANLFATATIGLTLLAFFVIPYLLSPLRSIPGPFLARYTNLYRLYHTTRGSFHLHIARLHKRYGPVVRIGPNTVDIDYPELIKVVFGTTTKQKAEWKKTEFYLSSSTRVKETGEIMYNLFSQINPELHAKWKRPVAKYYSAAAVARVEGKVDEVVDMLCRELDKRLCGDLGYGGLDLGEWIVYYTWDVIGNVTFSQPLGYLREGRDFDGTLSTADKTLDYFAFITSIPWLDYVFDKNRIMRIGPPSFNHIVGLSVGHVMKRFQEESTEQKSRGVDYLDMFLEARQDWPEVVDDAMIIRYTLSNMIAGADTTSSIIKTAVYYSIKTEGRWEKLRAELEKSGINRGKCPVSYKDARSVPYLEGLVRESMRILPGIALGLERYVPTGGFKLPSEHYLPEGTAVAMNPYVLSRNKKIWGVDVDEFKPERWLRADGESETSYQERLQMMNNADLTFGAGSRICLGKHLALAQIYKGLATMALLYNVEPVDKAKEWKVINSFFVRQEGLDIKLTKRT</sequence>
<evidence type="ECO:0000256" key="5">
    <source>
        <dbReference type="ARBA" id="ARBA00023004"/>
    </source>
</evidence>
<dbReference type="PANTHER" id="PTHR24305">
    <property type="entry name" value="CYTOCHROME P450"/>
    <property type="match status" value="1"/>
</dbReference>
<dbReference type="GO" id="GO:0016705">
    <property type="term" value="F:oxidoreductase activity, acting on paired donors, with incorporation or reduction of molecular oxygen"/>
    <property type="evidence" value="ECO:0007669"/>
    <property type="project" value="InterPro"/>
</dbReference>
<evidence type="ECO:0000256" key="9">
    <source>
        <dbReference type="SAM" id="Phobius"/>
    </source>
</evidence>
<evidence type="ECO:0000256" key="4">
    <source>
        <dbReference type="ARBA" id="ARBA00022723"/>
    </source>
</evidence>
<dbReference type="InterPro" id="IPR050121">
    <property type="entry name" value="Cytochrome_P450_monoxygenase"/>
</dbReference>
<dbReference type="Proteomes" id="UP001174997">
    <property type="component" value="Unassembled WGS sequence"/>
</dbReference>
<dbReference type="InterPro" id="IPR017972">
    <property type="entry name" value="Cyt_P450_CS"/>
</dbReference>
<keyword evidence="9" id="KW-0812">Transmembrane</keyword>
<dbReference type="Gene3D" id="1.10.630.10">
    <property type="entry name" value="Cytochrome P450"/>
    <property type="match status" value="1"/>
</dbReference>
<evidence type="ECO:0000313" key="11">
    <source>
        <dbReference type="Proteomes" id="UP001174997"/>
    </source>
</evidence>
<keyword evidence="4 7" id="KW-0479">Metal-binding</keyword>
<evidence type="ECO:0000256" key="8">
    <source>
        <dbReference type="RuleBase" id="RU000461"/>
    </source>
</evidence>
<keyword evidence="6 8" id="KW-0503">Monooxygenase</keyword>
<dbReference type="InterPro" id="IPR036396">
    <property type="entry name" value="Cyt_P450_sf"/>
</dbReference>
<accession>A0AA40DAI5</accession>
<protein>
    <submittedName>
        <fullName evidence="10">Cytochrome P450</fullName>
    </submittedName>
</protein>
<evidence type="ECO:0000313" key="10">
    <source>
        <dbReference type="EMBL" id="KAK0667912.1"/>
    </source>
</evidence>
<evidence type="ECO:0000256" key="3">
    <source>
        <dbReference type="ARBA" id="ARBA00022617"/>
    </source>
</evidence>
<dbReference type="SUPFAM" id="SSF48264">
    <property type="entry name" value="Cytochrome P450"/>
    <property type="match status" value="1"/>
</dbReference>
<keyword evidence="11" id="KW-1185">Reference proteome</keyword>
<comment type="caution">
    <text evidence="10">The sequence shown here is derived from an EMBL/GenBank/DDBJ whole genome shotgun (WGS) entry which is preliminary data.</text>
</comment>
<dbReference type="PANTHER" id="PTHR24305:SF232">
    <property type="entry name" value="P450, PUTATIVE (EUROFUNG)-RELATED"/>
    <property type="match status" value="1"/>
</dbReference>
<keyword evidence="9" id="KW-0472">Membrane</keyword>
<dbReference type="GO" id="GO:0020037">
    <property type="term" value="F:heme binding"/>
    <property type="evidence" value="ECO:0007669"/>
    <property type="project" value="InterPro"/>
</dbReference>
<evidence type="ECO:0000256" key="6">
    <source>
        <dbReference type="ARBA" id="ARBA00023033"/>
    </source>
</evidence>
<dbReference type="GO" id="GO:0004497">
    <property type="term" value="F:monooxygenase activity"/>
    <property type="evidence" value="ECO:0007669"/>
    <property type="project" value="UniProtKB-KW"/>
</dbReference>
<dbReference type="PRINTS" id="PR00385">
    <property type="entry name" value="P450"/>
</dbReference>
<proteinExistence type="inferred from homology"/>
<comment type="cofactor">
    <cofactor evidence="1 7">
        <name>heme</name>
        <dbReference type="ChEBI" id="CHEBI:30413"/>
    </cofactor>
</comment>
<dbReference type="PRINTS" id="PR00465">
    <property type="entry name" value="EP450IV"/>
</dbReference>
<feature type="binding site" description="axial binding residue" evidence="7">
    <location>
        <position position="488"/>
    </location>
    <ligand>
        <name>heme</name>
        <dbReference type="ChEBI" id="CHEBI:30413"/>
    </ligand>
    <ligandPart>
        <name>Fe</name>
        <dbReference type="ChEBI" id="CHEBI:18248"/>
    </ligandPart>
</feature>
<dbReference type="InterPro" id="IPR001128">
    <property type="entry name" value="Cyt_P450"/>
</dbReference>
<keyword evidence="9" id="KW-1133">Transmembrane helix</keyword>
<name>A0AA40DAI5_9PEZI</name>
<reference evidence="10" key="1">
    <citation type="submission" date="2023-06" db="EMBL/GenBank/DDBJ databases">
        <title>Genome-scale phylogeny and comparative genomics of the fungal order Sordariales.</title>
        <authorList>
            <consortium name="Lawrence Berkeley National Laboratory"/>
            <person name="Hensen N."/>
            <person name="Bonometti L."/>
            <person name="Westerberg I."/>
            <person name="Brannstrom I.O."/>
            <person name="Guillou S."/>
            <person name="Cros-Aarteil S."/>
            <person name="Calhoun S."/>
            <person name="Haridas S."/>
            <person name="Kuo A."/>
            <person name="Mondo S."/>
            <person name="Pangilinan J."/>
            <person name="Riley R."/>
            <person name="Labutti K."/>
            <person name="Andreopoulos B."/>
            <person name="Lipzen A."/>
            <person name="Chen C."/>
            <person name="Yanf M."/>
            <person name="Daum C."/>
            <person name="Ng V."/>
            <person name="Clum A."/>
            <person name="Steindorff A."/>
            <person name="Ohm R."/>
            <person name="Martin F."/>
            <person name="Silar P."/>
            <person name="Natvig D."/>
            <person name="Lalanne C."/>
            <person name="Gautier V."/>
            <person name="Ament-Velasquez S.L."/>
            <person name="Kruys A."/>
            <person name="Hutchinson M.I."/>
            <person name="Powell A.J."/>
            <person name="Barry K."/>
            <person name="Miller A.N."/>
            <person name="Grigoriev I.V."/>
            <person name="Debuchy R."/>
            <person name="Gladieux P."/>
            <person name="Thoren M.H."/>
            <person name="Johannesson H."/>
        </authorList>
    </citation>
    <scope>NUCLEOTIDE SEQUENCE</scope>
    <source>
        <strain evidence="10">CBS 307.81</strain>
    </source>
</reference>